<proteinExistence type="predicted"/>
<dbReference type="Pfam" id="PF00240">
    <property type="entry name" value="ubiquitin"/>
    <property type="match status" value="1"/>
</dbReference>
<dbReference type="InterPro" id="IPR050158">
    <property type="entry name" value="Ubiquitin_ubiquitin-like"/>
</dbReference>
<feature type="region of interest" description="Disordered" evidence="1">
    <location>
        <begin position="905"/>
        <end position="969"/>
    </location>
</feature>
<keyword evidence="4" id="KW-1185">Reference proteome</keyword>
<dbReference type="EMBL" id="CAJPIZ010000809">
    <property type="protein sequence ID" value="CAG2102319.1"/>
    <property type="molecule type" value="Genomic_DNA"/>
</dbReference>
<accession>A0A7R9PV78</accession>
<protein>
    <recommendedName>
        <fullName evidence="2">Ubiquitin-like domain-containing protein</fullName>
    </recommendedName>
</protein>
<dbReference type="Proteomes" id="UP000759131">
    <property type="component" value="Unassembled WGS sequence"/>
</dbReference>
<dbReference type="InterPro" id="IPR000626">
    <property type="entry name" value="Ubiquitin-like_dom"/>
</dbReference>
<dbReference type="OrthoDB" id="428577at2759"/>
<dbReference type="SUPFAM" id="SSF54236">
    <property type="entry name" value="Ubiquitin-like"/>
    <property type="match status" value="2"/>
</dbReference>
<dbReference type="AlphaFoldDB" id="A0A7R9PV78"/>
<evidence type="ECO:0000259" key="2">
    <source>
        <dbReference type="PROSITE" id="PS50053"/>
    </source>
</evidence>
<evidence type="ECO:0000256" key="1">
    <source>
        <dbReference type="SAM" id="MobiDB-lite"/>
    </source>
</evidence>
<dbReference type="PANTHER" id="PTHR10666">
    <property type="entry name" value="UBIQUITIN"/>
    <property type="match status" value="1"/>
</dbReference>
<feature type="domain" description="Ubiquitin-like" evidence="2">
    <location>
        <begin position="743"/>
        <end position="813"/>
    </location>
</feature>
<feature type="compositionally biased region" description="Polar residues" evidence="1">
    <location>
        <begin position="907"/>
        <end position="928"/>
    </location>
</feature>
<reference evidence="3" key="1">
    <citation type="submission" date="2020-11" db="EMBL/GenBank/DDBJ databases">
        <authorList>
            <person name="Tran Van P."/>
        </authorList>
    </citation>
    <scope>NUCLEOTIDE SEQUENCE</scope>
</reference>
<dbReference type="CDD" id="cd17039">
    <property type="entry name" value="Ubl_ubiquitin_like"/>
    <property type="match status" value="2"/>
</dbReference>
<dbReference type="SMART" id="SM00213">
    <property type="entry name" value="UBQ"/>
    <property type="match status" value="2"/>
</dbReference>
<sequence length="969" mass="109633">MMSDKVVLRPVVTEDNAIQIIDDFLTIDFSIAIRQVNSNGVKSDVQLVASESNEVNTFVALFDDNDIDFEIEVHNRSLTKNMGFDMTYVEKYSYFARRGTGGVFEALEDNGHHLLDENGDKSAVDLRYGSTRQTFVALFDDKETDFEIKVYNGSHTRMAFDIVFGKTYPFYISAGHKFRFKTLQNNGHHLRFLSPNLPTGQSVVDMIANKDPDSRRNAEIMCSRMKFKLGLRPVITRDNVIVITDKSKINFRVTIRQVDSNGIKSRVQLRNSLSSDGNVFVALFDDNEIDFEIEVHNRSLTKNMDFGLTYGKKYAFIVGKGEDYALKTLEKNGHHLRFLSPNQPMAQLIVDLLANECVDRKRAEMICSRIKFNVKVEKEKVPKFVPKMILLGELIHVFVWNRQIIGKNLKLLVGLQNTCHDLMVMIEEKAGIHIGVQRLYCSRGGRMNLRDTLSDWQIRDGDELMLIPQQSGGGPQPKSTLPTHALNGDIVSPVDDNFGRRGVVGFGRKTHQNFEKYHGFIADKDYYIEPFFIEFRLKNFSVSLTQNCGSIGGSNAVSMANKIKLKPTVGDNNQISIATDSKSIDFKLWLRTVDDDNIAKRVELLAGIEKNVFVALFDDGDHDFEIVVRNESLKADLWLEITYDRMHKFIIYRGDRRNFKTLEDNGYRLRFMTPNRPKGNTFGDIFPSGMVDMNTKIQIISNYVGFGLDFGKCMGNMGWTDDKPKAKRVKKEEGDQKDLNERIKLKVRVKKSKTIVLITIARNQTVDELKKLIEDRTEISPARQRLVADGGKTLEDTQTIDECGLEDKSTILVFRVSIGKEKKKPQVERKVYIKNEKIYAVSKGGNAGAPQALGDVIGDSGALGYGKKTREYFGSKSDFLTIRKYRVQDFKIDLRLKRAYDPKNGIVDSSTNAANGSTETPEPSTSGPSIWMPFTFRTDDNKPILIELDSDEDADPSPPEPPATASPLP</sequence>
<dbReference type="InterPro" id="IPR029071">
    <property type="entry name" value="Ubiquitin-like_domsf"/>
</dbReference>
<evidence type="ECO:0000313" key="3">
    <source>
        <dbReference type="EMBL" id="CAD7621889.1"/>
    </source>
</evidence>
<dbReference type="EMBL" id="OC855384">
    <property type="protein sequence ID" value="CAD7621889.1"/>
    <property type="molecule type" value="Genomic_DNA"/>
</dbReference>
<evidence type="ECO:0000313" key="4">
    <source>
        <dbReference type="Proteomes" id="UP000759131"/>
    </source>
</evidence>
<feature type="domain" description="Ubiquitin-like" evidence="2">
    <location>
        <begin position="395"/>
        <end position="473"/>
    </location>
</feature>
<feature type="compositionally biased region" description="Pro residues" evidence="1">
    <location>
        <begin position="956"/>
        <end position="969"/>
    </location>
</feature>
<gene>
    <name evidence="3" type="ORF">OSB1V03_LOCUS2358</name>
</gene>
<name>A0A7R9PV78_9ACAR</name>
<dbReference type="Gene3D" id="3.10.20.90">
    <property type="entry name" value="Phosphatidylinositol 3-kinase Catalytic Subunit, Chain A, domain 1"/>
    <property type="match status" value="2"/>
</dbReference>
<dbReference type="PROSITE" id="PS50053">
    <property type="entry name" value="UBIQUITIN_2"/>
    <property type="match status" value="2"/>
</dbReference>
<organism evidence="3">
    <name type="scientific">Medioppia subpectinata</name>
    <dbReference type="NCBI Taxonomy" id="1979941"/>
    <lineage>
        <taxon>Eukaryota</taxon>
        <taxon>Metazoa</taxon>
        <taxon>Ecdysozoa</taxon>
        <taxon>Arthropoda</taxon>
        <taxon>Chelicerata</taxon>
        <taxon>Arachnida</taxon>
        <taxon>Acari</taxon>
        <taxon>Acariformes</taxon>
        <taxon>Sarcoptiformes</taxon>
        <taxon>Oribatida</taxon>
        <taxon>Brachypylina</taxon>
        <taxon>Oppioidea</taxon>
        <taxon>Oppiidae</taxon>
        <taxon>Medioppia</taxon>
    </lineage>
</organism>